<reference evidence="1" key="1">
    <citation type="submission" date="2018-02" db="EMBL/GenBank/DDBJ databases">
        <title>Rhizophora mucronata_Transcriptome.</title>
        <authorList>
            <person name="Meera S.P."/>
            <person name="Sreeshan A."/>
            <person name="Augustine A."/>
        </authorList>
    </citation>
    <scope>NUCLEOTIDE SEQUENCE</scope>
    <source>
        <tissue evidence="1">Leaf</tissue>
    </source>
</reference>
<dbReference type="AlphaFoldDB" id="A0A2P2P8Q9"/>
<dbReference type="EMBL" id="GGEC01070593">
    <property type="protein sequence ID" value="MBX51077.1"/>
    <property type="molecule type" value="Transcribed_RNA"/>
</dbReference>
<protein>
    <submittedName>
        <fullName evidence="1">Uncharacterized protein</fullName>
    </submittedName>
</protein>
<organism evidence="1">
    <name type="scientific">Rhizophora mucronata</name>
    <name type="common">Asiatic mangrove</name>
    <dbReference type="NCBI Taxonomy" id="61149"/>
    <lineage>
        <taxon>Eukaryota</taxon>
        <taxon>Viridiplantae</taxon>
        <taxon>Streptophyta</taxon>
        <taxon>Embryophyta</taxon>
        <taxon>Tracheophyta</taxon>
        <taxon>Spermatophyta</taxon>
        <taxon>Magnoliopsida</taxon>
        <taxon>eudicotyledons</taxon>
        <taxon>Gunneridae</taxon>
        <taxon>Pentapetalae</taxon>
        <taxon>rosids</taxon>
        <taxon>fabids</taxon>
        <taxon>Malpighiales</taxon>
        <taxon>Rhizophoraceae</taxon>
        <taxon>Rhizophora</taxon>
    </lineage>
</organism>
<accession>A0A2P2P8Q9</accession>
<name>A0A2P2P8Q9_RHIMU</name>
<proteinExistence type="predicted"/>
<sequence length="63" mass="7293">MGRNIFKCTYLVNLPLFTTKAEQLVINQNQTKLGIQTFILGRLHHTQITQKNRKKSRTLSLGH</sequence>
<evidence type="ECO:0000313" key="1">
    <source>
        <dbReference type="EMBL" id="MBX51077.1"/>
    </source>
</evidence>